<evidence type="ECO:0000256" key="3">
    <source>
        <dbReference type="ARBA" id="ARBA00023002"/>
    </source>
</evidence>
<accession>A0ABV5MFW8</accession>
<feature type="domain" description="Acyl-CoA dehydrogenase/oxidase C-terminal" evidence="4">
    <location>
        <begin position="162"/>
        <end position="296"/>
    </location>
</feature>
<dbReference type="Pfam" id="PF00441">
    <property type="entry name" value="Acyl-CoA_dh_1"/>
    <property type="match status" value="1"/>
</dbReference>
<dbReference type="EMBL" id="JBHMCA010000054">
    <property type="protein sequence ID" value="MFB9447733.1"/>
    <property type="molecule type" value="Genomic_DNA"/>
</dbReference>
<evidence type="ECO:0000259" key="4">
    <source>
        <dbReference type="Pfam" id="PF00441"/>
    </source>
</evidence>
<sequence length="302" mass="31079">MTGLSAAEREQWRASVAAVAARCAAGGRWDALFDLGVAETGLEDLAVAIEECGAIPAASPLLGHMFGVRALHHTPASPERDRLLAAAIGGRHRVALVLPEGFALEGGAADTFVVAGPEPAIVAAHAVVRRALSTLDHTRPLWRVESPEPGALPELLRAELAALVAADSAGGARAVLEGAVQYARQRLQFGRPIGSFQAVKHRLADVSSLVDGAGAALGYALRRLDAGAPDAVLAASVAKLAAVDAYRASAEAAIQTYGGIGFTWEHPAHIYLKRAHTNGQLAGGAALHLALVADRAGIGPRT</sequence>
<dbReference type="PANTHER" id="PTHR43884">
    <property type="entry name" value="ACYL-COA DEHYDROGENASE"/>
    <property type="match status" value="1"/>
</dbReference>
<dbReference type="InterPro" id="IPR036250">
    <property type="entry name" value="AcylCo_DH-like_C"/>
</dbReference>
<dbReference type="Gene3D" id="1.20.140.10">
    <property type="entry name" value="Butyryl-CoA Dehydrogenase, subunit A, domain 3"/>
    <property type="match status" value="1"/>
</dbReference>
<evidence type="ECO:0000313" key="5">
    <source>
        <dbReference type="EMBL" id="MFB9447733.1"/>
    </source>
</evidence>
<protein>
    <submittedName>
        <fullName evidence="5">Acyl-CoA dehydrogenase family protein</fullName>
    </submittedName>
</protein>
<reference evidence="5 6" key="1">
    <citation type="submission" date="2024-09" db="EMBL/GenBank/DDBJ databases">
        <authorList>
            <person name="Sun Q."/>
            <person name="Mori K."/>
        </authorList>
    </citation>
    <scope>NUCLEOTIDE SEQUENCE [LARGE SCALE GENOMIC DNA]</scope>
    <source>
        <strain evidence="5 6">JCM 3307</strain>
    </source>
</reference>
<evidence type="ECO:0000313" key="6">
    <source>
        <dbReference type="Proteomes" id="UP001589608"/>
    </source>
</evidence>
<evidence type="ECO:0000256" key="1">
    <source>
        <dbReference type="ARBA" id="ARBA00022630"/>
    </source>
</evidence>
<keyword evidence="6" id="KW-1185">Reference proteome</keyword>
<dbReference type="SUPFAM" id="SSF47203">
    <property type="entry name" value="Acyl-CoA dehydrogenase C-terminal domain-like"/>
    <property type="match status" value="1"/>
</dbReference>
<gene>
    <name evidence="5" type="ORF">ACFFTR_31970</name>
</gene>
<dbReference type="RefSeq" id="WP_223102676.1">
    <property type="nucleotide sequence ID" value="NZ_CP061913.1"/>
</dbReference>
<dbReference type="PANTHER" id="PTHR43884:SF20">
    <property type="entry name" value="ACYL-COA DEHYDROGENASE FADE28"/>
    <property type="match status" value="1"/>
</dbReference>
<keyword evidence="1" id="KW-0285">Flavoprotein</keyword>
<keyword evidence="3" id="KW-0560">Oxidoreductase</keyword>
<dbReference type="InterPro" id="IPR009075">
    <property type="entry name" value="AcylCo_DH/oxidase_C"/>
</dbReference>
<comment type="caution">
    <text evidence="5">The sequence shown here is derived from an EMBL/GenBank/DDBJ whole genome shotgun (WGS) entry which is preliminary data.</text>
</comment>
<name>A0ABV5MFW8_9ACTN</name>
<organism evidence="5 6">
    <name type="scientific">Dactylosporangium vinaceum</name>
    <dbReference type="NCBI Taxonomy" id="53362"/>
    <lineage>
        <taxon>Bacteria</taxon>
        <taxon>Bacillati</taxon>
        <taxon>Actinomycetota</taxon>
        <taxon>Actinomycetes</taxon>
        <taxon>Micromonosporales</taxon>
        <taxon>Micromonosporaceae</taxon>
        <taxon>Dactylosporangium</taxon>
    </lineage>
</organism>
<keyword evidence="2" id="KW-0274">FAD</keyword>
<dbReference type="Proteomes" id="UP001589608">
    <property type="component" value="Unassembled WGS sequence"/>
</dbReference>
<proteinExistence type="predicted"/>
<evidence type="ECO:0000256" key="2">
    <source>
        <dbReference type="ARBA" id="ARBA00022827"/>
    </source>
</evidence>